<sequence>MFAFLRQVMEERQDQILQLETIPAESTTNMIISKKFLDILQLSFEIKYMDEDIKLAKKRNKIKALEERMSVLYHNIIDLLKDRNFDDIVTLATAYYNIGLEYVTSTDIDDLKTALHCLSSCLELLKDKMLDRKAILIYIGTLNELNSVCEKLGEEQNTKCLNKALALYYNSVLRNKGNYPDLIHIASVVGIKEKESNPRIILNTLHHTTLQELGRQYLKKSKDKHAFVKYIHDILNIRLIDIVSDKTKFDDKCLDMAVTLFDLSKYFLANSRFAEAKSHIAIGDYVIYRFVEDLSEEKKASLHLNVRHNYALAVSAKSWGFYGVSLLRFWMEKFSQNKEKFSEVQDRISKLEIKSEDSDLIFSDLLEKELEHIAIKITETCILNLADAKLVFLNTLRELETAKKYFTADIDIESYAKITLKISDTYKYLAGFEEQRDKQIKLHKRRVESLENARKKFHTITVQDRELQIYRRIWYEVVTSCSTVMDLMIEETYYDESFKEMSMKADQYAKMIGENIDFYLNAV</sequence>
<proteinExistence type="inferred from homology"/>
<evidence type="ECO:0000313" key="7">
    <source>
        <dbReference type="Proteomes" id="UP000504618"/>
    </source>
</evidence>
<evidence type="ECO:0000256" key="5">
    <source>
        <dbReference type="ARBA" id="ARBA00023212"/>
    </source>
</evidence>
<dbReference type="InterPro" id="IPR022083">
    <property type="entry name" value="KBP"/>
</dbReference>
<feature type="coiled-coil region" evidence="6">
    <location>
        <begin position="48"/>
        <end position="75"/>
    </location>
</feature>
<organism evidence="7 8">
    <name type="scientific">Temnothorax curvispinosus</name>
    <dbReference type="NCBI Taxonomy" id="300111"/>
    <lineage>
        <taxon>Eukaryota</taxon>
        <taxon>Metazoa</taxon>
        <taxon>Ecdysozoa</taxon>
        <taxon>Arthropoda</taxon>
        <taxon>Hexapoda</taxon>
        <taxon>Insecta</taxon>
        <taxon>Pterygota</taxon>
        <taxon>Neoptera</taxon>
        <taxon>Endopterygota</taxon>
        <taxon>Hymenoptera</taxon>
        <taxon>Apocrita</taxon>
        <taxon>Aculeata</taxon>
        <taxon>Formicoidea</taxon>
        <taxon>Formicidae</taxon>
        <taxon>Myrmicinae</taxon>
        <taxon>Temnothorax</taxon>
    </lineage>
</organism>
<dbReference type="AlphaFoldDB" id="A0A6J1QTV8"/>
<keyword evidence="7" id="KW-1185">Reference proteome</keyword>
<dbReference type="OrthoDB" id="7554758at2759"/>
<dbReference type="Proteomes" id="UP000504618">
    <property type="component" value="Unplaced"/>
</dbReference>
<keyword evidence="5" id="KW-0206">Cytoskeleton</keyword>
<accession>A0A6J1QTV8</accession>
<name>A0A6J1QTV8_9HYME</name>
<evidence type="ECO:0000256" key="4">
    <source>
        <dbReference type="ARBA" id="ARBA00022490"/>
    </source>
</evidence>
<evidence type="ECO:0000313" key="8">
    <source>
        <dbReference type="RefSeq" id="XP_024885892.1"/>
    </source>
</evidence>
<comment type="similarity">
    <text evidence="2">Belongs to the KIF-binding protein family.</text>
</comment>
<evidence type="ECO:0000256" key="3">
    <source>
        <dbReference type="ARBA" id="ARBA00016840"/>
    </source>
</evidence>
<gene>
    <name evidence="8" type="primary">LOC112463629</name>
</gene>
<reference evidence="8" key="1">
    <citation type="submission" date="2025-08" db="UniProtKB">
        <authorList>
            <consortium name="RefSeq"/>
        </authorList>
    </citation>
    <scope>IDENTIFICATION</scope>
    <source>
        <tissue evidence="8">Whole body</tissue>
    </source>
</reference>
<evidence type="ECO:0000256" key="1">
    <source>
        <dbReference type="ARBA" id="ARBA00004245"/>
    </source>
</evidence>
<keyword evidence="4" id="KW-0963">Cytoplasm</keyword>
<keyword evidence="6" id="KW-0175">Coiled coil</keyword>
<dbReference type="GeneID" id="112463629"/>
<comment type="subcellular location">
    <subcellularLocation>
        <location evidence="1">Cytoplasm</location>
        <location evidence="1">Cytoskeleton</location>
    </subcellularLocation>
</comment>
<dbReference type="RefSeq" id="XP_024885892.1">
    <property type="nucleotide sequence ID" value="XM_025030124.1"/>
</dbReference>
<evidence type="ECO:0000256" key="2">
    <source>
        <dbReference type="ARBA" id="ARBA00010305"/>
    </source>
</evidence>
<dbReference type="PANTHER" id="PTHR46321">
    <property type="entry name" value="KIF1-BINDING PROTEIN"/>
    <property type="match status" value="1"/>
</dbReference>
<dbReference type="Pfam" id="PF12309">
    <property type="entry name" value="KBP_C"/>
    <property type="match status" value="1"/>
</dbReference>
<evidence type="ECO:0000256" key="6">
    <source>
        <dbReference type="SAM" id="Coils"/>
    </source>
</evidence>
<dbReference type="GO" id="GO:0005856">
    <property type="term" value="C:cytoskeleton"/>
    <property type="evidence" value="ECO:0007669"/>
    <property type="project" value="UniProtKB-SubCell"/>
</dbReference>
<protein>
    <recommendedName>
        <fullName evidence="3">KIF-binding protein</fullName>
    </recommendedName>
</protein>
<dbReference type="PANTHER" id="PTHR46321:SF1">
    <property type="entry name" value="KIF-BINDING PROTEIN"/>
    <property type="match status" value="1"/>
</dbReference>